<proteinExistence type="predicted"/>
<reference evidence="1 2" key="1">
    <citation type="submission" date="2015-06" db="EMBL/GenBank/DDBJ databases">
        <authorList>
            <person name="Wibberg Daniel"/>
        </authorList>
    </citation>
    <scope>NUCLEOTIDE SEQUENCE [LARGE SCALE GENOMIC DNA]</scope>
    <source>
        <strain evidence="1 2">T3/55T</strain>
    </source>
</reference>
<accession>A0A0H5SHP3</accession>
<dbReference type="EMBL" id="CVTD020000015">
    <property type="protein sequence ID" value="CRZ34585.1"/>
    <property type="molecule type" value="Genomic_DNA"/>
</dbReference>
<dbReference type="RefSeq" id="WP_103202680.1">
    <property type="nucleotide sequence ID" value="NZ_CVTD020000015.1"/>
</dbReference>
<dbReference type="Proteomes" id="UP000236497">
    <property type="component" value="Unassembled WGS sequence"/>
</dbReference>
<gene>
    <name evidence="1" type="ORF">HHT355_1384</name>
</gene>
<evidence type="ECO:0000313" key="2">
    <source>
        <dbReference type="Proteomes" id="UP000236497"/>
    </source>
</evidence>
<dbReference type="OrthoDB" id="2734969at2"/>
<dbReference type="NCBIfam" id="TIGR01633">
    <property type="entry name" value="phi3626_gp14_N"/>
    <property type="match status" value="1"/>
</dbReference>
<keyword evidence="2" id="KW-1185">Reference proteome</keyword>
<dbReference type="AlphaFoldDB" id="A0A0H5SHP3"/>
<dbReference type="InterPro" id="IPR006520">
    <property type="entry name" value="Dit_BPSPP_N"/>
</dbReference>
<evidence type="ECO:0000313" key="1">
    <source>
        <dbReference type="EMBL" id="CRZ34585.1"/>
    </source>
</evidence>
<organism evidence="1 2">
    <name type="scientific">Herbinix hemicellulosilytica</name>
    <dbReference type="NCBI Taxonomy" id="1564487"/>
    <lineage>
        <taxon>Bacteria</taxon>
        <taxon>Bacillati</taxon>
        <taxon>Bacillota</taxon>
        <taxon>Clostridia</taxon>
        <taxon>Lachnospirales</taxon>
        <taxon>Lachnospiraceae</taxon>
        <taxon>Herbinix</taxon>
    </lineage>
</organism>
<name>A0A0H5SHP3_HERHM</name>
<protein>
    <submittedName>
        <fullName evidence="1">Uncharacterized protein</fullName>
    </submittedName>
</protein>
<sequence>MSYFIFKGISSENFTNLIVESLPPIVKPPMRYELIEVDGSDKTKVNVLGYKAYEKSISLGFRDGNIYDVMEWLNGSGKLILSNEPDKYYEAFVVSQIDYESALRFRKANVTFLVQPYKYAVDEEETEARTLINQGNIESLPLMTIFGNGAVGVYINGNKQCDIIIDGYVTLDSEEQEAYKDNLNNRRNRVMTGNFPVLQPGENILSFTGNVTNVKTLVRSRWL</sequence>
<dbReference type="Gene3D" id="2.40.30.200">
    <property type="match status" value="1"/>
</dbReference>